<name>A0A9E2W5I6_9BACT</name>
<evidence type="ECO:0000313" key="2">
    <source>
        <dbReference type="Proteomes" id="UP000812270"/>
    </source>
</evidence>
<dbReference type="EMBL" id="JAHSPG010000013">
    <property type="protein sequence ID" value="MBV4358924.1"/>
    <property type="molecule type" value="Genomic_DNA"/>
</dbReference>
<gene>
    <name evidence="1" type="ORF">KTO63_17285</name>
</gene>
<dbReference type="Proteomes" id="UP000812270">
    <property type="component" value="Unassembled WGS sequence"/>
</dbReference>
<proteinExistence type="predicted"/>
<dbReference type="AlphaFoldDB" id="A0A9E2W5I6"/>
<comment type="caution">
    <text evidence="1">The sequence shown here is derived from an EMBL/GenBank/DDBJ whole genome shotgun (WGS) entry which is preliminary data.</text>
</comment>
<accession>A0A9E2W5I6</accession>
<protein>
    <submittedName>
        <fullName evidence="1">Uncharacterized protein</fullName>
    </submittedName>
</protein>
<sequence length="91" mass="10526">MLTIEKIEIFKRFNGDVDAFGRLGNERMKQTIGDSDFYLIEGFVQDYYLIRSNLASQEYSDMFFAKIKSSFVSDEIPQVLAELAKIKEAKL</sequence>
<keyword evidence="2" id="KW-1185">Reference proteome</keyword>
<organism evidence="1 2">
    <name type="scientific">Pinibacter aurantiacus</name>
    <dbReference type="NCBI Taxonomy" id="2851599"/>
    <lineage>
        <taxon>Bacteria</taxon>
        <taxon>Pseudomonadati</taxon>
        <taxon>Bacteroidota</taxon>
        <taxon>Chitinophagia</taxon>
        <taxon>Chitinophagales</taxon>
        <taxon>Chitinophagaceae</taxon>
        <taxon>Pinibacter</taxon>
    </lineage>
</organism>
<evidence type="ECO:0000313" key="1">
    <source>
        <dbReference type="EMBL" id="MBV4358924.1"/>
    </source>
</evidence>
<reference evidence="1" key="1">
    <citation type="submission" date="2021-06" db="EMBL/GenBank/DDBJ databases">
        <authorList>
            <person name="Huq M.A."/>
        </authorList>
    </citation>
    <scope>NUCLEOTIDE SEQUENCE</scope>
    <source>
        <strain evidence="1">MAH-26</strain>
    </source>
</reference>